<dbReference type="SUPFAM" id="SSF103247">
    <property type="entry name" value="TT1751-like"/>
    <property type="match status" value="1"/>
</dbReference>
<dbReference type="InterPro" id="IPR029442">
    <property type="entry name" value="GyrI-like"/>
</dbReference>
<dbReference type="Proteomes" id="UP000279275">
    <property type="component" value="Unassembled WGS sequence"/>
</dbReference>
<protein>
    <recommendedName>
        <fullName evidence="1">AraC effector-binding domain-containing protein</fullName>
    </recommendedName>
</protein>
<proteinExistence type="predicted"/>
<dbReference type="SUPFAM" id="SSF55136">
    <property type="entry name" value="Probable bacterial effector-binding domain"/>
    <property type="match status" value="1"/>
</dbReference>
<dbReference type="AlphaFoldDB" id="A0A3M2L7P5"/>
<comment type="caution">
    <text evidence="2">The sequence shown here is derived from an EMBL/GenBank/DDBJ whole genome shotgun (WGS) entry which is preliminary data.</text>
</comment>
<organism evidence="2 3">
    <name type="scientific">Nocardia stercoris</name>
    <dbReference type="NCBI Taxonomy" id="2483361"/>
    <lineage>
        <taxon>Bacteria</taxon>
        <taxon>Bacillati</taxon>
        <taxon>Actinomycetota</taxon>
        <taxon>Actinomycetes</taxon>
        <taxon>Mycobacteriales</taxon>
        <taxon>Nocardiaceae</taxon>
        <taxon>Nocardia</taxon>
    </lineage>
</organism>
<evidence type="ECO:0000313" key="3">
    <source>
        <dbReference type="Proteomes" id="UP000279275"/>
    </source>
</evidence>
<name>A0A3M2L7P5_9NOCA</name>
<dbReference type="InterPro" id="IPR035923">
    <property type="entry name" value="TT1751-like_sf"/>
</dbReference>
<evidence type="ECO:0000259" key="1">
    <source>
        <dbReference type="SMART" id="SM00871"/>
    </source>
</evidence>
<dbReference type="InterPro" id="IPR011256">
    <property type="entry name" value="Reg_factor_effector_dom_sf"/>
</dbReference>
<dbReference type="SMART" id="SM00871">
    <property type="entry name" value="AraC_E_bind"/>
    <property type="match status" value="1"/>
</dbReference>
<reference evidence="2 3" key="1">
    <citation type="submission" date="2018-10" db="EMBL/GenBank/DDBJ databases">
        <title>Isolation from cow dung.</title>
        <authorList>
            <person name="Ling L."/>
        </authorList>
    </citation>
    <scope>NUCLEOTIDE SEQUENCE [LARGE SCALE GENOMIC DNA]</scope>
    <source>
        <strain evidence="2 3">NEAU-LL90</strain>
    </source>
</reference>
<dbReference type="Gene3D" id="3.30.310.70">
    <property type="entry name" value="TT1751-like domain"/>
    <property type="match status" value="1"/>
</dbReference>
<dbReference type="InterPro" id="IPR010499">
    <property type="entry name" value="AraC_E-bd"/>
</dbReference>
<dbReference type="Gene3D" id="3.20.80.10">
    <property type="entry name" value="Regulatory factor, effector binding domain"/>
    <property type="match status" value="1"/>
</dbReference>
<accession>A0A3M2L7P5</accession>
<evidence type="ECO:0000313" key="2">
    <source>
        <dbReference type="EMBL" id="RMI33567.1"/>
    </source>
</evidence>
<feature type="domain" description="AraC effector-binding" evidence="1">
    <location>
        <begin position="14"/>
        <end position="168"/>
    </location>
</feature>
<sequence>MRDPDEGAVVRTEYPVTVCESGPHAALRISRPVRGDRLGLDIACGMRELEALIQESGLTARGPATTTAGEHIPHTGAEMVQFDVPLELAPRLGPRTAAEVVVVPGTLVARTVHRGGYHGLGAAYRALWEWLRDSGFHPVGPPVQAYLVGPDEVVDPTQLLTEIRLPVERVRALRVLAPGPHDRVVAATETALRRQGFRILARTELDGLRAPGSERRTLLTACHSRLADRTSDTGPKAPSPVLPCLLVLRESPSGGTEVAAADPGDSIADVVDADLTAYAEYAHHLLAAALAEVSAEYRTAAGVDADRPFPSPAPS</sequence>
<gene>
    <name evidence="2" type="ORF">EBN03_10700</name>
</gene>
<dbReference type="EMBL" id="RFFH01000003">
    <property type="protein sequence ID" value="RMI33567.1"/>
    <property type="molecule type" value="Genomic_DNA"/>
</dbReference>
<keyword evidence="3" id="KW-1185">Reference proteome</keyword>
<dbReference type="Pfam" id="PF06445">
    <property type="entry name" value="GyrI-like"/>
    <property type="match status" value="1"/>
</dbReference>